<dbReference type="PANTHER" id="PTHR42759">
    <property type="entry name" value="MOXR FAMILY PROTEIN"/>
    <property type="match status" value="1"/>
</dbReference>
<keyword evidence="2" id="KW-0547">Nucleotide-binding</keyword>
<keyword evidence="2" id="KW-0347">Helicase</keyword>
<evidence type="ECO:0000313" key="3">
    <source>
        <dbReference type="Proteomes" id="UP000320390"/>
    </source>
</evidence>
<dbReference type="InterPro" id="IPR050764">
    <property type="entry name" value="CbbQ/NirQ/NorQ/GpvN"/>
</dbReference>
<evidence type="ECO:0000313" key="2">
    <source>
        <dbReference type="EMBL" id="QDV04938.1"/>
    </source>
</evidence>
<feature type="domain" description="AAA+ ATPase" evidence="1">
    <location>
        <begin position="45"/>
        <end position="190"/>
    </location>
</feature>
<dbReference type="EMBL" id="CP036434">
    <property type="protein sequence ID" value="QDV04938.1"/>
    <property type="molecule type" value="Genomic_DNA"/>
</dbReference>
<dbReference type="InterPro" id="IPR011703">
    <property type="entry name" value="ATPase_AAA-3"/>
</dbReference>
<dbReference type="PIRSF" id="PIRSF002849">
    <property type="entry name" value="AAA_ATPase_chaperone_MoxR_prd"/>
    <property type="match status" value="1"/>
</dbReference>
<protein>
    <submittedName>
        <fullName evidence="2">Holliday junction DNA helicase RuvB</fullName>
    </submittedName>
</protein>
<dbReference type="SMART" id="SM00382">
    <property type="entry name" value="AAA"/>
    <property type="match status" value="1"/>
</dbReference>
<name>A0A518ELH9_9BACT</name>
<gene>
    <name evidence="2" type="ORF">Poly30_04330</name>
</gene>
<organism evidence="2 3">
    <name type="scientific">Saltatorellus ferox</name>
    <dbReference type="NCBI Taxonomy" id="2528018"/>
    <lineage>
        <taxon>Bacteria</taxon>
        <taxon>Pseudomonadati</taxon>
        <taxon>Planctomycetota</taxon>
        <taxon>Planctomycetia</taxon>
        <taxon>Planctomycetia incertae sedis</taxon>
        <taxon>Saltatorellus</taxon>
    </lineage>
</organism>
<reference evidence="2 3" key="1">
    <citation type="submission" date="2019-02" db="EMBL/GenBank/DDBJ databases">
        <title>Deep-cultivation of Planctomycetes and their phenomic and genomic characterization uncovers novel biology.</title>
        <authorList>
            <person name="Wiegand S."/>
            <person name="Jogler M."/>
            <person name="Boedeker C."/>
            <person name="Pinto D."/>
            <person name="Vollmers J."/>
            <person name="Rivas-Marin E."/>
            <person name="Kohn T."/>
            <person name="Peeters S.H."/>
            <person name="Heuer A."/>
            <person name="Rast P."/>
            <person name="Oberbeckmann S."/>
            <person name="Bunk B."/>
            <person name="Jeske O."/>
            <person name="Meyerdierks A."/>
            <person name="Storesund J.E."/>
            <person name="Kallscheuer N."/>
            <person name="Luecker S."/>
            <person name="Lage O.M."/>
            <person name="Pohl T."/>
            <person name="Merkel B.J."/>
            <person name="Hornburger P."/>
            <person name="Mueller R.-W."/>
            <person name="Bruemmer F."/>
            <person name="Labrenz M."/>
            <person name="Spormann A.M."/>
            <person name="Op den Camp H."/>
            <person name="Overmann J."/>
            <person name="Amann R."/>
            <person name="Jetten M.S.M."/>
            <person name="Mascher T."/>
            <person name="Medema M.H."/>
            <person name="Devos D.P."/>
            <person name="Kaster A.-K."/>
            <person name="Ovreas L."/>
            <person name="Rohde M."/>
            <person name="Galperin M.Y."/>
            <person name="Jogler C."/>
        </authorList>
    </citation>
    <scope>NUCLEOTIDE SEQUENCE [LARGE SCALE GENOMIC DNA]</scope>
    <source>
        <strain evidence="2 3">Poly30</strain>
    </source>
</reference>
<dbReference type="Pfam" id="PF07726">
    <property type="entry name" value="AAA_3"/>
    <property type="match status" value="1"/>
</dbReference>
<dbReference type="GO" id="GO:0016887">
    <property type="term" value="F:ATP hydrolysis activity"/>
    <property type="evidence" value="ECO:0007669"/>
    <property type="project" value="InterPro"/>
</dbReference>
<dbReference type="InterPro" id="IPR041628">
    <property type="entry name" value="ChlI/MoxR_AAA_lid"/>
</dbReference>
<dbReference type="GO" id="GO:0005524">
    <property type="term" value="F:ATP binding"/>
    <property type="evidence" value="ECO:0007669"/>
    <property type="project" value="InterPro"/>
</dbReference>
<dbReference type="InterPro" id="IPR027417">
    <property type="entry name" value="P-loop_NTPase"/>
</dbReference>
<keyword evidence="2" id="KW-0378">Hydrolase</keyword>
<dbReference type="Gene3D" id="1.10.8.80">
    <property type="entry name" value="Magnesium chelatase subunit I, C-Terminal domain"/>
    <property type="match status" value="1"/>
</dbReference>
<dbReference type="Gene3D" id="3.40.50.300">
    <property type="entry name" value="P-loop containing nucleotide triphosphate hydrolases"/>
    <property type="match status" value="1"/>
</dbReference>
<dbReference type="AlphaFoldDB" id="A0A518ELH9"/>
<dbReference type="InterPro" id="IPR003593">
    <property type="entry name" value="AAA+_ATPase"/>
</dbReference>
<dbReference type="GO" id="GO:0004386">
    <property type="term" value="F:helicase activity"/>
    <property type="evidence" value="ECO:0007669"/>
    <property type="project" value="UniProtKB-KW"/>
</dbReference>
<dbReference type="RefSeq" id="WP_419190853.1">
    <property type="nucleotide sequence ID" value="NZ_CP036434.1"/>
</dbReference>
<keyword evidence="2" id="KW-0067">ATP-binding</keyword>
<dbReference type="Proteomes" id="UP000320390">
    <property type="component" value="Chromosome"/>
</dbReference>
<sequence length="330" mass="35972">MTDLSALDTEIHDLREAVRTFRQALEERFIGQAETVERLILALLAGGHVLLEGAPGLGKTTLVHALSDAVDLDFQRLQCTPDLMPTDVLGTRMLRIHEESGARSFDFERGPVFTNVLLADEINRATPRTQSALLEAMQEAQVTLHGTTHPLEAPFFVVATQNPIEMEGTYPLPEAQLDRFLFKLEIELPSEAELTRILGATTGERLGRIPVCLTKPQLLRLQEIVRQIPAPSTIVESVARIVLGTHPTHPASIDDVKNYVRHGASLRAGQSILLAAKARALIAGRLHVTEGDVRAVARPALKHRVILSYEGEASGLDLAELVDAAVDAAV</sequence>
<dbReference type="PANTHER" id="PTHR42759:SF1">
    <property type="entry name" value="MAGNESIUM-CHELATASE SUBUNIT CHLD"/>
    <property type="match status" value="1"/>
</dbReference>
<accession>A0A518ELH9</accession>
<dbReference type="CDD" id="cd00009">
    <property type="entry name" value="AAA"/>
    <property type="match status" value="1"/>
</dbReference>
<dbReference type="Pfam" id="PF17863">
    <property type="entry name" value="AAA_lid_2"/>
    <property type="match status" value="1"/>
</dbReference>
<keyword evidence="3" id="KW-1185">Reference proteome</keyword>
<evidence type="ECO:0000259" key="1">
    <source>
        <dbReference type="SMART" id="SM00382"/>
    </source>
</evidence>
<dbReference type="SUPFAM" id="SSF52540">
    <property type="entry name" value="P-loop containing nucleoside triphosphate hydrolases"/>
    <property type="match status" value="1"/>
</dbReference>
<proteinExistence type="predicted"/>